<dbReference type="RefSeq" id="XP_501313.3">
    <property type="nucleotide sequence ID" value="XM_501313.3"/>
</dbReference>
<sequence>MLKLHKPHTSAGWQLVRSTSTVTIMALKKSVSAAKSPTHSIEKKVAQESVSISLKTGFTYSFKYADCVTEIISIPRQDDEADDDDCLRPDINQIVKQGLTSSESPVAPRARSYSYFTNLNETYIYLKIETDKNIFYQVPIPQVASAEEVTEDFYETEKWWFQLVSEMYPDGYDKDGRPADHRLNPKTREYKYNFTLLDSFGSETDVDRDVFDSYFPECKRMVCYRNEHRLKIWGSYEAVRDLAWYLSGNEPVGEGLDSLGDLILISEEYKGLYLKHWCIRRILSTQWSDISLQSAAGLYERLSETDCEEMKQLKPLLFRLIQQKMMSLDRTKWSPPQILAAEVGPEWTCLPGSGLTTL</sequence>
<evidence type="ECO:0000313" key="1">
    <source>
        <dbReference type="EMBL" id="AOW02175.1"/>
    </source>
</evidence>
<protein>
    <submittedName>
        <fullName evidence="1">Uncharacterized protein</fullName>
    </submittedName>
</protein>
<proteinExistence type="predicted"/>
<dbReference type="GeneID" id="2909153"/>
<evidence type="ECO:0000313" key="2">
    <source>
        <dbReference type="Proteomes" id="UP000182444"/>
    </source>
</evidence>
<dbReference type="VEuPathDB" id="FungiDB:YALI0_C01067g"/>
<name>A0A1D8N962_YARLL</name>
<gene>
    <name evidence="1" type="ORF">YALI1_C01491g</name>
</gene>
<dbReference type="Proteomes" id="UP000182444">
    <property type="component" value="Chromosome 1C"/>
</dbReference>
<organism evidence="1 2">
    <name type="scientific">Yarrowia lipolytica</name>
    <name type="common">Candida lipolytica</name>
    <dbReference type="NCBI Taxonomy" id="4952"/>
    <lineage>
        <taxon>Eukaryota</taxon>
        <taxon>Fungi</taxon>
        <taxon>Dikarya</taxon>
        <taxon>Ascomycota</taxon>
        <taxon>Saccharomycotina</taxon>
        <taxon>Dipodascomycetes</taxon>
        <taxon>Dipodascales</taxon>
        <taxon>Dipodascales incertae sedis</taxon>
        <taxon>Yarrowia</taxon>
    </lineage>
</organism>
<dbReference type="KEGG" id="yli:2909153"/>
<dbReference type="EMBL" id="CP017555">
    <property type="protein sequence ID" value="AOW02175.1"/>
    <property type="molecule type" value="Genomic_DNA"/>
</dbReference>
<reference evidence="1 2" key="1">
    <citation type="journal article" date="2016" name="PLoS ONE">
        <title>Sequence Assembly of Yarrowia lipolytica Strain W29/CLIB89 Shows Transposable Element Diversity.</title>
        <authorList>
            <person name="Magnan C."/>
            <person name="Yu J."/>
            <person name="Chang I."/>
            <person name="Jahn E."/>
            <person name="Kanomata Y."/>
            <person name="Wu J."/>
            <person name="Zeller M."/>
            <person name="Oakes M."/>
            <person name="Baldi P."/>
            <person name="Sandmeyer S."/>
        </authorList>
    </citation>
    <scope>NUCLEOTIDE SEQUENCE [LARGE SCALE GENOMIC DNA]</scope>
    <source>
        <strain evidence="2">CLIB89(W29)</strain>
    </source>
</reference>
<accession>A0A1D8N962</accession>
<dbReference type="VEuPathDB" id="FungiDB:YALI1_C01491g"/>
<dbReference type="AlphaFoldDB" id="A0A1D8N962"/>